<dbReference type="Gene3D" id="3.40.50.720">
    <property type="entry name" value="NAD(P)-binding Rossmann-like Domain"/>
    <property type="match status" value="1"/>
</dbReference>
<dbReference type="InterPro" id="IPR036291">
    <property type="entry name" value="NAD(P)-bd_dom_sf"/>
</dbReference>
<dbReference type="GeneID" id="70297638"/>
<dbReference type="Proteomes" id="UP000887229">
    <property type="component" value="Unassembled WGS sequence"/>
</dbReference>
<keyword evidence="1" id="KW-0560">Oxidoreductase</keyword>
<dbReference type="RefSeq" id="XP_046122486.1">
    <property type="nucleotide sequence ID" value="XM_046266735.1"/>
</dbReference>
<reference evidence="2" key="1">
    <citation type="journal article" date="2021" name="IMA Fungus">
        <title>Genomic characterization of three marine fungi, including Emericellopsis atlantica sp. nov. with signatures of a generalist lifestyle and marine biomass degradation.</title>
        <authorList>
            <person name="Hagestad O.C."/>
            <person name="Hou L."/>
            <person name="Andersen J.H."/>
            <person name="Hansen E.H."/>
            <person name="Altermark B."/>
            <person name="Li C."/>
            <person name="Kuhnert E."/>
            <person name="Cox R.J."/>
            <person name="Crous P.W."/>
            <person name="Spatafora J.W."/>
            <person name="Lail K."/>
            <person name="Amirebrahimi M."/>
            <person name="Lipzen A."/>
            <person name="Pangilinan J."/>
            <person name="Andreopoulos W."/>
            <person name="Hayes R.D."/>
            <person name="Ng V."/>
            <person name="Grigoriev I.V."/>
            <person name="Jackson S.A."/>
            <person name="Sutton T.D.S."/>
            <person name="Dobson A.D.W."/>
            <person name="Rama T."/>
        </authorList>
    </citation>
    <scope>NUCLEOTIDE SEQUENCE</scope>
    <source>
        <strain evidence="2">TS7</strain>
    </source>
</reference>
<dbReference type="GO" id="GO:0016491">
    <property type="term" value="F:oxidoreductase activity"/>
    <property type="evidence" value="ECO:0007669"/>
    <property type="project" value="UniProtKB-KW"/>
</dbReference>
<evidence type="ECO:0000256" key="1">
    <source>
        <dbReference type="ARBA" id="ARBA00023002"/>
    </source>
</evidence>
<evidence type="ECO:0000313" key="2">
    <source>
        <dbReference type="EMBL" id="KAG9258562.1"/>
    </source>
</evidence>
<dbReference type="PANTHER" id="PTHR43157">
    <property type="entry name" value="PHOSPHATIDYLINOSITOL-GLYCAN BIOSYNTHESIS CLASS F PROTEIN-RELATED"/>
    <property type="match status" value="1"/>
</dbReference>
<comment type="caution">
    <text evidence="2">The sequence shown here is derived from an EMBL/GenBank/DDBJ whole genome shotgun (WGS) entry which is preliminary data.</text>
</comment>
<dbReference type="Pfam" id="PF00106">
    <property type="entry name" value="adh_short"/>
    <property type="match status" value="1"/>
</dbReference>
<dbReference type="AlphaFoldDB" id="A0A9P7ZVC6"/>
<dbReference type="EMBL" id="MU251243">
    <property type="protein sequence ID" value="KAG9258562.1"/>
    <property type="molecule type" value="Genomic_DNA"/>
</dbReference>
<evidence type="ECO:0008006" key="4">
    <source>
        <dbReference type="Google" id="ProtNLM"/>
    </source>
</evidence>
<name>A0A9P7ZVC6_9HYPO</name>
<protein>
    <recommendedName>
        <fullName evidence="4">NAD(P)-binding protein</fullName>
    </recommendedName>
</protein>
<gene>
    <name evidence="2" type="ORF">F5Z01DRAFT_733162</name>
</gene>
<dbReference type="OrthoDB" id="542013at2759"/>
<dbReference type="SUPFAM" id="SSF51735">
    <property type="entry name" value="NAD(P)-binding Rossmann-fold domains"/>
    <property type="match status" value="1"/>
</dbReference>
<dbReference type="InterPro" id="IPR002347">
    <property type="entry name" value="SDR_fam"/>
</dbReference>
<dbReference type="PANTHER" id="PTHR43157:SF31">
    <property type="entry name" value="PHOSPHATIDYLINOSITOL-GLYCAN BIOSYNTHESIS CLASS F PROTEIN"/>
    <property type="match status" value="1"/>
</dbReference>
<keyword evidence="3" id="KW-1185">Reference proteome</keyword>
<sequence>MATLSAVRGTAHAIYSNLFVTLPQPKKNTDLSGKIFIVTGANTGLGYESCVWLSRLGAEKIIMAVRTESKGLQAKAKLLAETGRLDTSIEVWHLDMDSYDSVKRFANRAQGLERLDGVLANAGIMTRNWRLSEGIESSLNVNVVSTFLLYFLLAPKMRASGKSTGNLCRFVIPNSALHFLAPLAELQSTRGTIMERLNDETNSVMGTRYNLTKLLVIYAVRELATMSNGSIIINTPNPSWCKSGLAHEMMAADPGAKHAEALLARSTEEGSRALVHGLLSGEDTNGQFLSNCQVHSPSCQVTGSWGQQIQKDFFRELVEKLETIQTGIKENI</sequence>
<proteinExistence type="predicted"/>
<evidence type="ECO:0000313" key="3">
    <source>
        <dbReference type="Proteomes" id="UP000887229"/>
    </source>
</evidence>
<accession>A0A9P7ZVC6</accession>
<organism evidence="2 3">
    <name type="scientific">Emericellopsis atlantica</name>
    <dbReference type="NCBI Taxonomy" id="2614577"/>
    <lineage>
        <taxon>Eukaryota</taxon>
        <taxon>Fungi</taxon>
        <taxon>Dikarya</taxon>
        <taxon>Ascomycota</taxon>
        <taxon>Pezizomycotina</taxon>
        <taxon>Sordariomycetes</taxon>
        <taxon>Hypocreomycetidae</taxon>
        <taxon>Hypocreales</taxon>
        <taxon>Bionectriaceae</taxon>
        <taxon>Emericellopsis</taxon>
    </lineage>
</organism>